<accession>A0A2R4WF62</accession>
<proteinExistence type="predicted"/>
<reference evidence="1 2" key="1">
    <citation type="submission" date="2018-04" db="EMBL/GenBank/DDBJ databases">
        <title>Methylobacterium sp. PR1016A genome.</title>
        <authorList>
            <person name="Park W."/>
        </authorList>
    </citation>
    <scope>NUCLEOTIDE SEQUENCE [LARGE SCALE GENOMIC DNA]</scope>
    <source>
        <strain evidence="1 2">PR1016A</strain>
    </source>
</reference>
<protein>
    <submittedName>
        <fullName evidence="1">Uncharacterized protein</fullName>
    </submittedName>
</protein>
<evidence type="ECO:0000313" key="2">
    <source>
        <dbReference type="Proteomes" id="UP000244755"/>
    </source>
</evidence>
<keyword evidence="2" id="KW-1185">Reference proteome</keyword>
<sequence>MDWAAAAYRARRQIRVRARVVPENRSLALIDAFAAQGTMSPAALRAHGPADGPATILSLVTIAVHGRGHLPAVNGWYRREGVDFVVHPGFAVAWAAARSCDAPLAAGAGG</sequence>
<dbReference type="RefSeq" id="WP_099952096.1">
    <property type="nucleotide sequence ID" value="NZ_CP028843.1"/>
</dbReference>
<name>A0A2R4WF62_9HYPH</name>
<dbReference type="Proteomes" id="UP000244755">
    <property type="component" value="Chromosome 1"/>
</dbReference>
<dbReference type="EMBL" id="CP028843">
    <property type="protein sequence ID" value="AWB20183.1"/>
    <property type="molecule type" value="Genomic_DNA"/>
</dbReference>
<dbReference type="AlphaFoldDB" id="A0A2R4WF62"/>
<evidence type="ECO:0000313" key="1">
    <source>
        <dbReference type="EMBL" id="AWB20183.1"/>
    </source>
</evidence>
<dbReference type="KEGG" id="mee:DA075_03900"/>
<gene>
    <name evidence="1" type="ORF">DA075_03900</name>
</gene>
<organism evidence="1 2">
    <name type="scientific">Methylobacterium currus</name>
    <dbReference type="NCBI Taxonomy" id="2051553"/>
    <lineage>
        <taxon>Bacteria</taxon>
        <taxon>Pseudomonadati</taxon>
        <taxon>Pseudomonadota</taxon>
        <taxon>Alphaproteobacteria</taxon>
        <taxon>Hyphomicrobiales</taxon>
        <taxon>Methylobacteriaceae</taxon>
        <taxon>Methylobacterium</taxon>
    </lineage>
</organism>
<dbReference type="OrthoDB" id="7996556at2"/>